<dbReference type="AlphaFoldDB" id="A0A2P2PZ61"/>
<dbReference type="EMBL" id="GGEC01079528">
    <property type="protein sequence ID" value="MBX60012.1"/>
    <property type="molecule type" value="Transcribed_RNA"/>
</dbReference>
<sequence length="32" mass="3922">MSRVTNTSKLSFPVWRPISIVFLINYKRYTFR</sequence>
<evidence type="ECO:0000313" key="1">
    <source>
        <dbReference type="EMBL" id="MBX60012.1"/>
    </source>
</evidence>
<reference evidence="1" key="1">
    <citation type="submission" date="2018-02" db="EMBL/GenBank/DDBJ databases">
        <title>Rhizophora mucronata_Transcriptome.</title>
        <authorList>
            <person name="Meera S.P."/>
            <person name="Sreeshan A."/>
            <person name="Augustine A."/>
        </authorList>
    </citation>
    <scope>NUCLEOTIDE SEQUENCE</scope>
    <source>
        <tissue evidence="1">Leaf</tissue>
    </source>
</reference>
<accession>A0A2P2PZ61</accession>
<name>A0A2P2PZ61_RHIMU</name>
<organism evidence="1">
    <name type="scientific">Rhizophora mucronata</name>
    <name type="common">Asiatic mangrove</name>
    <dbReference type="NCBI Taxonomy" id="61149"/>
    <lineage>
        <taxon>Eukaryota</taxon>
        <taxon>Viridiplantae</taxon>
        <taxon>Streptophyta</taxon>
        <taxon>Embryophyta</taxon>
        <taxon>Tracheophyta</taxon>
        <taxon>Spermatophyta</taxon>
        <taxon>Magnoliopsida</taxon>
        <taxon>eudicotyledons</taxon>
        <taxon>Gunneridae</taxon>
        <taxon>Pentapetalae</taxon>
        <taxon>rosids</taxon>
        <taxon>fabids</taxon>
        <taxon>Malpighiales</taxon>
        <taxon>Rhizophoraceae</taxon>
        <taxon>Rhizophora</taxon>
    </lineage>
</organism>
<proteinExistence type="predicted"/>
<protein>
    <submittedName>
        <fullName evidence="1">Uncharacterized protein</fullName>
    </submittedName>
</protein>